<dbReference type="Pfam" id="PF02449">
    <property type="entry name" value="Glyco_hydro_42"/>
    <property type="match status" value="1"/>
</dbReference>
<name>A0AAV9NXY9_9PEZI</name>
<gene>
    <name evidence="5" type="ORF">LTR77_009485</name>
</gene>
<evidence type="ECO:0000313" key="5">
    <source>
        <dbReference type="EMBL" id="KAK5164821.1"/>
    </source>
</evidence>
<dbReference type="GO" id="GO:0005975">
    <property type="term" value="P:carbohydrate metabolic process"/>
    <property type="evidence" value="ECO:0007669"/>
    <property type="project" value="InterPro"/>
</dbReference>
<dbReference type="EMBL" id="JAVRRT010000018">
    <property type="protein sequence ID" value="KAK5164821.1"/>
    <property type="molecule type" value="Genomic_DNA"/>
</dbReference>
<dbReference type="Gene3D" id="3.20.20.80">
    <property type="entry name" value="Glycosidases"/>
    <property type="match status" value="1"/>
</dbReference>
<dbReference type="InterPro" id="IPR040719">
    <property type="entry name" value="DUF5597"/>
</dbReference>
<accession>A0AAV9NXY9</accession>
<dbReference type="GO" id="GO:0004565">
    <property type="term" value="F:beta-galactosidase activity"/>
    <property type="evidence" value="ECO:0007669"/>
    <property type="project" value="InterPro"/>
</dbReference>
<dbReference type="GO" id="GO:0009341">
    <property type="term" value="C:beta-galactosidase complex"/>
    <property type="evidence" value="ECO:0007669"/>
    <property type="project" value="InterPro"/>
</dbReference>
<dbReference type="Proteomes" id="UP001337655">
    <property type="component" value="Unassembled WGS sequence"/>
</dbReference>
<comment type="caution">
    <text evidence="5">The sequence shown here is derived from an EMBL/GenBank/DDBJ whole genome shotgun (WGS) entry which is preliminary data.</text>
</comment>
<evidence type="ECO:0008006" key="7">
    <source>
        <dbReference type="Google" id="ProtNLM"/>
    </source>
</evidence>
<dbReference type="FunFam" id="3.20.20.80:FF:000135">
    <property type="entry name" value="Beta-galactosidase, putative, bgl35A"/>
    <property type="match status" value="1"/>
</dbReference>
<keyword evidence="2" id="KW-0326">Glycosidase</keyword>
<dbReference type="Gene3D" id="2.60.220.20">
    <property type="entry name" value="putative beta-Galactosidase from caulobacter crescentus"/>
    <property type="match status" value="1"/>
</dbReference>
<keyword evidence="1" id="KW-0378">Hydrolase</keyword>
<evidence type="ECO:0000256" key="2">
    <source>
        <dbReference type="ARBA" id="ARBA00023295"/>
    </source>
</evidence>
<dbReference type="InterPro" id="IPR017853">
    <property type="entry name" value="GH"/>
</dbReference>
<evidence type="ECO:0000313" key="6">
    <source>
        <dbReference type="Proteomes" id="UP001337655"/>
    </source>
</evidence>
<dbReference type="SUPFAM" id="SSF51445">
    <property type="entry name" value="(Trans)glycosidases"/>
    <property type="match status" value="1"/>
</dbReference>
<keyword evidence="6" id="KW-1185">Reference proteome</keyword>
<proteinExistence type="predicted"/>
<evidence type="ECO:0000259" key="4">
    <source>
        <dbReference type="Pfam" id="PF18120"/>
    </source>
</evidence>
<evidence type="ECO:0000259" key="3">
    <source>
        <dbReference type="Pfam" id="PF02449"/>
    </source>
</evidence>
<sequence length="565" mass="63205">MPLNDLPHIARTATAGQLIVNGRPFLVRGAELQNSSFSSVQHMAGLWQKMVDMSVNTVLGSVSWEMVEPREGHFDFSVIDQVIRDARSYNLKLILLWFGTWKNGISTYVPRWVKMSPKRFPRVVVQTRDGRAEVTETISCVHGATVDADAAAFRSFVRHLNEVDGEQNTVVMVQVQNEVGVLGDSRDRSDAANEVYQSNVPSDLVRFLREDWHTLHPDLKSKLEDRHTLVEGYNWPQTFGQSIYTDEMFMAYHYARYVEKVAQAGQSEHSLPMFANFWLNYGEDSMAKAYPTLAGGGDLPGDYPAGGAVSSVLDIWMKFAPSLSFISPDTYLNDYHRVCSTYRHRKQPLFIPEQRRDEYGARRIWAAVGEYRAIGSCPFALDTLEVDDCAYTKHYALMASVEDLVMAAQRETNSIAGFFFDEPDHKEASSHPDPVFEMAGYELTVERAFTTGAQGAGYGLIIHRETNSDGTAKFLLVGAGFQVKFRSLATGTCFTGILDFEEKTRDQETGEFATHRRLNGDETRSGHQAIMPNEDPDDGGFPINICIPAVTKMAECIVYGLSAEG</sequence>
<dbReference type="RefSeq" id="XP_064655017.1">
    <property type="nucleotide sequence ID" value="XM_064806712.1"/>
</dbReference>
<evidence type="ECO:0000256" key="1">
    <source>
        <dbReference type="ARBA" id="ARBA00022801"/>
    </source>
</evidence>
<reference evidence="5 6" key="1">
    <citation type="submission" date="2023-08" db="EMBL/GenBank/DDBJ databases">
        <title>Black Yeasts Isolated from many extreme environments.</title>
        <authorList>
            <person name="Coleine C."/>
            <person name="Stajich J.E."/>
            <person name="Selbmann L."/>
        </authorList>
    </citation>
    <scope>NUCLEOTIDE SEQUENCE [LARGE SCALE GENOMIC DNA]</scope>
    <source>
        <strain evidence="5 6">CCFEE 5935</strain>
    </source>
</reference>
<feature type="domain" description="Glycoside hydrolase family 42 N-terminal" evidence="3">
    <location>
        <begin position="48"/>
        <end position="198"/>
    </location>
</feature>
<dbReference type="AlphaFoldDB" id="A0AAV9NXY9"/>
<protein>
    <recommendedName>
        <fullName evidence="7">Beta-galactosidase</fullName>
    </recommendedName>
</protein>
<organism evidence="5 6">
    <name type="scientific">Saxophila tyrrhenica</name>
    <dbReference type="NCBI Taxonomy" id="1690608"/>
    <lineage>
        <taxon>Eukaryota</taxon>
        <taxon>Fungi</taxon>
        <taxon>Dikarya</taxon>
        <taxon>Ascomycota</taxon>
        <taxon>Pezizomycotina</taxon>
        <taxon>Dothideomycetes</taxon>
        <taxon>Dothideomycetidae</taxon>
        <taxon>Mycosphaerellales</taxon>
        <taxon>Extremaceae</taxon>
        <taxon>Saxophila</taxon>
    </lineage>
</organism>
<feature type="domain" description="DUF5597" evidence="4">
    <location>
        <begin position="392"/>
        <end position="528"/>
    </location>
</feature>
<dbReference type="GeneID" id="89930816"/>
<dbReference type="InterPro" id="IPR013529">
    <property type="entry name" value="Glyco_hydro_42_N"/>
</dbReference>
<dbReference type="Pfam" id="PF18120">
    <property type="entry name" value="DUF5597"/>
    <property type="match status" value="1"/>
</dbReference>